<protein>
    <recommendedName>
        <fullName evidence="3">Lipoprotein</fullName>
    </recommendedName>
</protein>
<name>A0A1N7IAG8_9FLAO</name>
<sequence>MHNKITLIIFILFISCKSQSLTIIGNEYIYEHSNRKLSIQILDENNLIIKNVFNCTNMADQFKNIVFKKRYRISKNKIIILNPQKEEFNLPYFNDSDCNFLSEKYRTNIRKLYDGRTFYPDESLYHIPNIDTLKITQDNDLYYYKKVENRSVGFIFKKQ</sequence>
<evidence type="ECO:0008006" key="3">
    <source>
        <dbReference type="Google" id="ProtNLM"/>
    </source>
</evidence>
<dbReference type="EMBL" id="FTNY01000002">
    <property type="protein sequence ID" value="SIS33992.1"/>
    <property type="molecule type" value="Genomic_DNA"/>
</dbReference>
<proteinExistence type="predicted"/>
<dbReference type="AlphaFoldDB" id="A0A1N7IAG8"/>
<dbReference type="Proteomes" id="UP000186373">
    <property type="component" value="Unassembled WGS sequence"/>
</dbReference>
<dbReference type="PROSITE" id="PS51257">
    <property type="entry name" value="PROKAR_LIPOPROTEIN"/>
    <property type="match status" value="1"/>
</dbReference>
<keyword evidence="2" id="KW-1185">Reference proteome</keyword>
<evidence type="ECO:0000313" key="2">
    <source>
        <dbReference type="Proteomes" id="UP000186373"/>
    </source>
</evidence>
<accession>A0A1N7IAG8</accession>
<reference evidence="2" key="1">
    <citation type="submission" date="2017-01" db="EMBL/GenBank/DDBJ databases">
        <authorList>
            <person name="Varghese N."/>
            <person name="Submissions S."/>
        </authorList>
    </citation>
    <scope>NUCLEOTIDE SEQUENCE [LARGE SCALE GENOMIC DNA]</scope>
    <source>
        <strain evidence="2">DSM 17126</strain>
    </source>
</reference>
<gene>
    <name evidence="1" type="ORF">SAMN05421639_102811</name>
</gene>
<organism evidence="1 2">
    <name type="scientific">Chryseobacterium shigense</name>
    <dbReference type="NCBI Taxonomy" id="297244"/>
    <lineage>
        <taxon>Bacteria</taxon>
        <taxon>Pseudomonadati</taxon>
        <taxon>Bacteroidota</taxon>
        <taxon>Flavobacteriia</taxon>
        <taxon>Flavobacteriales</taxon>
        <taxon>Weeksellaceae</taxon>
        <taxon>Chryseobacterium group</taxon>
        <taxon>Chryseobacterium</taxon>
    </lineage>
</organism>
<evidence type="ECO:0000313" key="1">
    <source>
        <dbReference type="EMBL" id="SIS33992.1"/>
    </source>
</evidence>